<organism evidence="2 3">
    <name type="scientific">Perkinsus olseni</name>
    <name type="common">Perkinsus atlanticus</name>
    <dbReference type="NCBI Taxonomy" id="32597"/>
    <lineage>
        <taxon>Eukaryota</taxon>
        <taxon>Sar</taxon>
        <taxon>Alveolata</taxon>
        <taxon>Perkinsozoa</taxon>
        <taxon>Perkinsea</taxon>
        <taxon>Perkinsida</taxon>
        <taxon>Perkinsidae</taxon>
        <taxon>Perkinsus</taxon>
    </lineage>
</organism>
<feature type="signal peptide" evidence="1">
    <location>
        <begin position="1"/>
        <end position="19"/>
    </location>
</feature>
<dbReference type="Proteomes" id="UP000570595">
    <property type="component" value="Unassembled WGS sequence"/>
</dbReference>
<dbReference type="AlphaFoldDB" id="A0A7J6LMT9"/>
<reference evidence="2 3" key="1">
    <citation type="submission" date="2020-04" db="EMBL/GenBank/DDBJ databases">
        <title>Perkinsus olseni comparative genomics.</title>
        <authorList>
            <person name="Bogema D.R."/>
        </authorList>
    </citation>
    <scope>NUCLEOTIDE SEQUENCE [LARGE SCALE GENOMIC DNA]</scope>
    <source>
        <strain evidence="2">ATCC PRA-179</strain>
    </source>
</reference>
<evidence type="ECO:0000313" key="3">
    <source>
        <dbReference type="Proteomes" id="UP000570595"/>
    </source>
</evidence>
<gene>
    <name evidence="2" type="ORF">FOZ61_003967</name>
</gene>
<proteinExistence type="predicted"/>
<name>A0A7J6LMT9_PEROL</name>
<evidence type="ECO:0000313" key="2">
    <source>
        <dbReference type="EMBL" id="KAF4660503.1"/>
    </source>
</evidence>
<dbReference type="EMBL" id="JABAHT010000229">
    <property type="protein sequence ID" value="KAF4660503.1"/>
    <property type="molecule type" value="Genomic_DNA"/>
</dbReference>
<sequence>MLFYKVVYIAASLMLTALARPGPPAGTYYAKINPQGTVCVQVNWPPNRHEDVELGVKCGAHFKKSKDITVDQGPPFIYVTDSSRKYNYRRFRQVVNVYCGLRTILPGDLYKFVYNRVDNTIATAFQGQKVELRPGHC</sequence>
<protein>
    <submittedName>
        <fullName evidence="2">Uncharacterized protein</fullName>
    </submittedName>
</protein>
<comment type="caution">
    <text evidence="2">The sequence shown here is derived from an EMBL/GenBank/DDBJ whole genome shotgun (WGS) entry which is preliminary data.</text>
</comment>
<keyword evidence="1" id="KW-0732">Signal</keyword>
<feature type="chain" id="PRO_5029549329" evidence="1">
    <location>
        <begin position="20"/>
        <end position="137"/>
    </location>
</feature>
<accession>A0A7J6LMT9</accession>
<dbReference type="OrthoDB" id="10276609at2759"/>
<evidence type="ECO:0000256" key="1">
    <source>
        <dbReference type="SAM" id="SignalP"/>
    </source>
</evidence>